<feature type="signal peptide" evidence="2">
    <location>
        <begin position="1"/>
        <end position="33"/>
    </location>
</feature>
<dbReference type="PANTHER" id="PTHR37184">
    <property type="entry name" value="CLAVATA3/ESR (CLE)-RELATED PROTEIN 27"/>
    <property type="match status" value="1"/>
</dbReference>
<reference evidence="3" key="2">
    <citation type="submission" date="2019-07" db="EMBL/GenBank/DDBJ databases">
        <authorList>
            <person name="Yang Y."/>
            <person name="Bocs S."/>
            <person name="Baudouin L."/>
        </authorList>
    </citation>
    <scope>NUCLEOTIDE SEQUENCE</scope>
    <source>
        <tissue evidence="3">Spear leaf of Hainan Tall coconut</tissue>
    </source>
</reference>
<evidence type="ECO:0000313" key="3">
    <source>
        <dbReference type="EMBL" id="KAG1334785.1"/>
    </source>
</evidence>
<feature type="region of interest" description="Disordered" evidence="1">
    <location>
        <begin position="46"/>
        <end position="89"/>
    </location>
</feature>
<dbReference type="OrthoDB" id="666236at2759"/>
<dbReference type="PANTHER" id="PTHR37184:SF2">
    <property type="entry name" value="CLAVATA3_ESR (CLE)-RELATED PROTEIN 43"/>
    <property type="match status" value="1"/>
</dbReference>
<keyword evidence="2" id="KW-0732">Signal</keyword>
<feature type="chain" id="PRO_5035423991" evidence="2">
    <location>
        <begin position="34"/>
        <end position="89"/>
    </location>
</feature>
<dbReference type="Proteomes" id="UP000797356">
    <property type="component" value="Chromosome 3"/>
</dbReference>
<reference evidence="3" key="1">
    <citation type="journal article" date="2017" name="Gigascience">
        <title>The genome draft of coconut (Cocos nucifera).</title>
        <authorList>
            <person name="Xiao Y."/>
            <person name="Xu P."/>
            <person name="Fan H."/>
            <person name="Baudouin L."/>
            <person name="Xia W."/>
            <person name="Bocs S."/>
            <person name="Xu J."/>
            <person name="Li Q."/>
            <person name="Guo A."/>
            <person name="Zhou L."/>
            <person name="Li J."/>
            <person name="Wu Y."/>
            <person name="Ma Z."/>
            <person name="Armero A."/>
            <person name="Issali A.E."/>
            <person name="Liu N."/>
            <person name="Peng M."/>
            <person name="Yang Y."/>
        </authorList>
    </citation>
    <scope>NUCLEOTIDE SEQUENCE</scope>
    <source>
        <tissue evidence="3">Spear leaf of Hainan Tall coconut</tissue>
    </source>
</reference>
<protein>
    <submittedName>
        <fullName evidence="3">Putative CLAVATA3/ESR (CLE)-related protein 27</fullName>
    </submittedName>
</protein>
<accession>A0A8K0I2U2</accession>
<dbReference type="AlphaFoldDB" id="A0A8K0I2U2"/>
<evidence type="ECO:0000313" key="4">
    <source>
        <dbReference type="Proteomes" id="UP000797356"/>
    </source>
</evidence>
<comment type="caution">
    <text evidence="3">The sequence shown here is derived from an EMBL/GenBank/DDBJ whole genome shotgun (WGS) entry which is preliminary data.</text>
</comment>
<name>A0A8K0I2U2_COCNU</name>
<gene>
    <name evidence="3" type="ORF">COCNU_03G009040</name>
</gene>
<evidence type="ECO:0000256" key="1">
    <source>
        <dbReference type="SAM" id="MobiDB-lite"/>
    </source>
</evidence>
<dbReference type="InterPro" id="IPR040274">
    <property type="entry name" value="CLE27/CLE43"/>
</dbReference>
<proteinExistence type="predicted"/>
<evidence type="ECO:0000256" key="2">
    <source>
        <dbReference type="SAM" id="SignalP"/>
    </source>
</evidence>
<organism evidence="3 4">
    <name type="scientific">Cocos nucifera</name>
    <name type="common">Coconut palm</name>
    <dbReference type="NCBI Taxonomy" id="13894"/>
    <lineage>
        <taxon>Eukaryota</taxon>
        <taxon>Viridiplantae</taxon>
        <taxon>Streptophyta</taxon>
        <taxon>Embryophyta</taxon>
        <taxon>Tracheophyta</taxon>
        <taxon>Spermatophyta</taxon>
        <taxon>Magnoliopsida</taxon>
        <taxon>Liliopsida</taxon>
        <taxon>Arecaceae</taxon>
        <taxon>Arecoideae</taxon>
        <taxon>Cocoseae</taxon>
        <taxon>Attaleinae</taxon>
        <taxon>Cocos</taxon>
    </lineage>
</organism>
<sequence>MSVVGGRRRRRRVLCLAILCVVWVLCFHCQAAAIPMFPPESVATKPHDKTTLVGRSPAPSDWDSPAGDGERFDVSKRRIPSCPDPLHNR</sequence>
<keyword evidence="4" id="KW-1185">Reference proteome</keyword>
<dbReference type="EMBL" id="CM017874">
    <property type="protein sequence ID" value="KAG1334785.1"/>
    <property type="molecule type" value="Genomic_DNA"/>
</dbReference>